<name>A0A6A0ALI0_HAELA</name>
<dbReference type="Proteomes" id="UP000485058">
    <property type="component" value="Unassembled WGS sequence"/>
</dbReference>
<gene>
    <name evidence="1" type="ORF">HaLaN_32702</name>
</gene>
<feature type="non-terminal residue" evidence="1">
    <location>
        <position position="60"/>
    </location>
</feature>
<reference evidence="1 2" key="1">
    <citation type="submission" date="2020-02" db="EMBL/GenBank/DDBJ databases">
        <title>Draft genome sequence of Haematococcus lacustris strain NIES-144.</title>
        <authorList>
            <person name="Morimoto D."/>
            <person name="Nakagawa S."/>
            <person name="Yoshida T."/>
            <person name="Sawayama S."/>
        </authorList>
    </citation>
    <scope>NUCLEOTIDE SEQUENCE [LARGE SCALE GENOMIC DNA]</scope>
    <source>
        <strain evidence="1 2">NIES-144</strain>
    </source>
</reference>
<proteinExistence type="predicted"/>
<dbReference type="AlphaFoldDB" id="A0A6A0ALI0"/>
<keyword evidence="2" id="KW-1185">Reference proteome</keyword>
<evidence type="ECO:0000313" key="1">
    <source>
        <dbReference type="EMBL" id="GFH33345.1"/>
    </source>
</evidence>
<comment type="caution">
    <text evidence="1">The sequence shown here is derived from an EMBL/GenBank/DDBJ whole genome shotgun (WGS) entry which is preliminary data.</text>
</comment>
<organism evidence="1 2">
    <name type="scientific">Haematococcus lacustris</name>
    <name type="common">Green alga</name>
    <name type="synonym">Haematococcus pluvialis</name>
    <dbReference type="NCBI Taxonomy" id="44745"/>
    <lineage>
        <taxon>Eukaryota</taxon>
        <taxon>Viridiplantae</taxon>
        <taxon>Chlorophyta</taxon>
        <taxon>core chlorophytes</taxon>
        <taxon>Chlorophyceae</taxon>
        <taxon>CS clade</taxon>
        <taxon>Chlamydomonadales</taxon>
        <taxon>Haematococcaceae</taxon>
        <taxon>Haematococcus</taxon>
    </lineage>
</organism>
<evidence type="ECO:0000313" key="2">
    <source>
        <dbReference type="Proteomes" id="UP000485058"/>
    </source>
</evidence>
<sequence>MLYASCAMWLTEYKCDGLRFDSANDLPRDLIQELTWKLKDQLPGRFLTAEVTPENPQSVH</sequence>
<protein>
    <submittedName>
        <fullName evidence="1">Uncharacterized protein</fullName>
    </submittedName>
</protein>
<dbReference type="SUPFAM" id="SSF51445">
    <property type="entry name" value="(Trans)glycosidases"/>
    <property type="match status" value="1"/>
</dbReference>
<dbReference type="EMBL" id="BLLF01008368">
    <property type="protein sequence ID" value="GFH33345.1"/>
    <property type="molecule type" value="Genomic_DNA"/>
</dbReference>
<dbReference type="InterPro" id="IPR017853">
    <property type="entry name" value="GH"/>
</dbReference>
<dbReference type="Gene3D" id="3.20.20.80">
    <property type="entry name" value="Glycosidases"/>
    <property type="match status" value="1"/>
</dbReference>
<accession>A0A6A0ALI0</accession>